<comment type="caution">
    <text evidence="2">The sequence shown here is derived from an EMBL/GenBank/DDBJ whole genome shotgun (WGS) entry which is preliminary data.</text>
</comment>
<protein>
    <recommendedName>
        <fullName evidence="4">DUF1754-domain-containing protein</fullName>
    </recommendedName>
</protein>
<dbReference type="EMBL" id="JANBUO010000018">
    <property type="protein sequence ID" value="KAJ2808904.1"/>
    <property type="molecule type" value="Genomic_DNA"/>
</dbReference>
<accession>A0A9W8I513</accession>
<dbReference type="Proteomes" id="UP001140094">
    <property type="component" value="Unassembled WGS sequence"/>
</dbReference>
<dbReference type="PANTHER" id="PTHR13282">
    <property type="entry name" value="PROTEIN FAM32A"/>
    <property type="match status" value="1"/>
</dbReference>
<dbReference type="Pfam" id="PF08555">
    <property type="entry name" value="FAM32A"/>
    <property type="match status" value="1"/>
</dbReference>
<sequence>MGGDEYEYGVVQGALKLKTGRIKKPEKKKKKKKKKGNNQTKQRSKPDNTDISQQAVEQLDSNQSPNKQQPEPTEAEKRHEELLTKRQRDRIERMAQRSYRERIKEFNEQLDRAPEHHDMPRVGPG</sequence>
<name>A0A9W8I513_9FUNG</name>
<gene>
    <name evidence="2" type="ORF">H4R20_000549</name>
</gene>
<keyword evidence="3" id="KW-1185">Reference proteome</keyword>
<evidence type="ECO:0000313" key="3">
    <source>
        <dbReference type="Proteomes" id="UP001140094"/>
    </source>
</evidence>
<evidence type="ECO:0008006" key="4">
    <source>
        <dbReference type="Google" id="ProtNLM"/>
    </source>
</evidence>
<feature type="compositionally biased region" description="Basic and acidic residues" evidence="1">
    <location>
        <begin position="74"/>
        <end position="125"/>
    </location>
</feature>
<reference evidence="2" key="1">
    <citation type="submission" date="2022-07" db="EMBL/GenBank/DDBJ databases">
        <title>Phylogenomic reconstructions and comparative analyses of Kickxellomycotina fungi.</title>
        <authorList>
            <person name="Reynolds N.K."/>
            <person name="Stajich J.E."/>
            <person name="Barry K."/>
            <person name="Grigoriev I.V."/>
            <person name="Crous P."/>
            <person name="Smith M.E."/>
        </authorList>
    </citation>
    <scope>NUCLEOTIDE SEQUENCE</scope>
    <source>
        <strain evidence="2">NRRL 1565</strain>
    </source>
</reference>
<dbReference type="AlphaFoldDB" id="A0A9W8I513"/>
<dbReference type="GO" id="GO:0005730">
    <property type="term" value="C:nucleolus"/>
    <property type="evidence" value="ECO:0007669"/>
    <property type="project" value="TreeGrafter"/>
</dbReference>
<proteinExistence type="predicted"/>
<feature type="compositionally biased region" description="Polar residues" evidence="1">
    <location>
        <begin position="49"/>
        <end position="71"/>
    </location>
</feature>
<dbReference type="OrthoDB" id="205403at2759"/>
<dbReference type="PANTHER" id="PTHR13282:SF6">
    <property type="entry name" value="PROTEIN FAM32A"/>
    <property type="match status" value="1"/>
</dbReference>
<feature type="region of interest" description="Disordered" evidence="1">
    <location>
        <begin position="1"/>
        <end position="125"/>
    </location>
</feature>
<evidence type="ECO:0000256" key="1">
    <source>
        <dbReference type="SAM" id="MobiDB-lite"/>
    </source>
</evidence>
<evidence type="ECO:0000313" key="2">
    <source>
        <dbReference type="EMBL" id="KAJ2808904.1"/>
    </source>
</evidence>
<feature type="compositionally biased region" description="Basic residues" evidence="1">
    <location>
        <begin position="18"/>
        <end position="36"/>
    </location>
</feature>
<dbReference type="InterPro" id="IPR013865">
    <property type="entry name" value="FAM32A"/>
</dbReference>
<organism evidence="2 3">
    <name type="scientific">Coemansia guatemalensis</name>
    <dbReference type="NCBI Taxonomy" id="2761395"/>
    <lineage>
        <taxon>Eukaryota</taxon>
        <taxon>Fungi</taxon>
        <taxon>Fungi incertae sedis</taxon>
        <taxon>Zoopagomycota</taxon>
        <taxon>Kickxellomycotina</taxon>
        <taxon>Kickxellomycetes</taxon>
        <taxon>Kickxellales</taxon>
        <taxon>Kickxellaceae</taxon>
        <taxon>Coemansia</taxon>
    </lineage>
</organism>